<comment type="caution">
    <text evidence="1">The sequence shown here is derived from an EMBL/GenBank/DDBJ whole genome shotgun (WGS) entry which is preliminary data.</text>
</comment>
<sequence length="212" mass="23176">MTPDPLTTLAAYHPVVIEGMGGYDPRDPAVVAGQIAAALQRHWANRPVSKPRLVIIQGDPLEPRGISAITPRVAEHFGLGRALVCLDEAIAPYHARDADRNNVVLELRYSQLAETLRVRDPQAIDRLEAAVAAGIEARNQKREALGKPPLKHWFRDFALLQEVTKAASRAHCGEITVAHTAREISEFSVTGFYTVGLELGLVGEDELVRPQA</sequence>
<keyword evidence="2" id="KW-1185">Reference proteome</keyword>
<protein>
    <submittedName>
        <fullName evidence="1">Shikimate kinase</fullName>
    </submittedName>
</protein>
<accession>A0ABV3SB62</accession>
<name>A0ABV3SB62_9GAMM</name>
<dbReference type="GO" id="GO:0016301">
    <property type="term" value="F:kinase activity"/>
    <property type="evidence" value="ECO:0007669"/>
    <property type="project" value="UniProtKB-KW"/>
</dbReference>
<gene>
    <name evidence="1" type="ORF">V6X64_06790</name>
</gene>
<dbReference type="Proteomes" id="UP001556653">
    <property type="component" value="Unassembled WGS sequence"/>
</dbReference>
<evidence type="ECO:0000313" key="1">
    <source>
        <dbReference type="EMBL" id="MEX0386693.1"/>
    </source>
</evidence>
<reference evidence="1 2" key="1">
    <citation type="submission" date="2024-02" db="EMBL/GenBank/DDBJ databases">
        <title>New especies of Spiribacter isolated from saline water.</title>
        <authorList>
            <person name="Leon M.J."/>
            <person name="De La Haba R."/>
            <person name="Sanchez-Porro C."/>
            <person name="Ventosa A."/>
        </authorList>
    </citation>
    <scope>NUCLEOTIDE SEQUENCE [LARGE SCALE GENOMIC DNA]</scope>
    <source>
        <strain evidence="2">ag22IC4-227</strain>
    </source>
</reference>
<organism evidence="1 2">
    <name type="scientific">Spiribacter onubensis</name>
    <dbReference type="NCBI Taxonomy" id="3122420"/>
    <lineage>
        <taxon>Bacteria</taxon>
        <taxon>Pseudomonadati</taxon>
        <taxon>Pseudomonadota</taxon>
        <taxon>Gammaproteobacteria</taxon>
        <taxon>Chromatiales</taxon>
        <taxon>Ectothiorhodospiraceae</taxon>
        <taxon>Spiribacter</taxon>
    </lineage>
</organism>
<keyword evidence="1" id="KW-0418">Kinase</keyword>
<proteinExistence type="predicted"/>
<dbReference type="EMBL" id="JBAKFJ010000001">
    <property type="protein sequence ID" value="MEX0386693.1"/>
    <property type="molecule type" value="Genomic_DNA"/>
</dbReference>
<dbReference type="RefSeq" id="WP_367967155.1">
    <property type="nucleotide sequence ID" value="NZ_JBAKFJ010000001.1"/>
</dbReference>
<keyword evidence="1" id="KW-0808">Transferase</keyword>
<evidence type="ECO:0000313" key="2">
    <source>
        <dbReference type="Proteomes" id="UP001556653"/>
    </source>
</evidence>